<accession>A0A134B7J4</accession>
<comment type="caution">
    <text evidence="1">The sequence shown here is derived from an EMBL/GenBank/DDBJ whole genome shotgun (WGS) entry which is preliminary data.</text>
</comment>
<sequence>MIYAPLISHSEGISGVALSPCAMGRTTPRISYIPIEPPQ</sequence>
<dbReference type="EMBL" id="LSDK01000083">
    <property type="protein sequence ID" value="KXB75909.1"/>
    <property type="molecule type" value="Genomic_DNA"/>
</dbReference>
<dbReference type="AlphaFoldDB" id="A0A134B7J4"/>
<reference evidence="2" key="1">
    <citation type="submission" date="2016-01" db="EMBL/GenBank/DDBJ databases">
        <authorList>
            <person name="Mitreva M."/>
            <person name="Pepin K.H."/>
            <person name="Mihindukulasuriya K.A."/>
            <person name="Fulton R."/>
            <person name="Fronick C."/>
            <person name="O'Laughlin M."/>
            <person name="Miner T."/>
            <person name="Herter B."/>
            <person name="Rosa B.A."/>
            <person name="Cordes M."/>
            <person name="Tomlinson C."/>
            <person name="Wollam A."/>
            <person name="Palsikar V.B."/>
            <person name="Mardis E.R."/>
            <person name="Wilson R.K."/>
        </authorList>
    </citation>
    <scope>NUCLEOTIDE SEQUENCE [LARGE SCALE GENOMIC DNA]</scope>
    <source>
        <strain evidence="2">KA00683</strain>
    </source>
</reference>
<evidence type="ECO:0000313" key="2">
    <source>
        <dbReference type="Proteomes" id="UP000070224"/>
    </source>
</evidence>
<dbReference type="Proteomes" id="UP000070224">
    <property type="component" value="Unassembled WGS sequence"/>
</dbReference>
<protein>
    <submittedName>
        <fullName evidence="1">Uncharacterized protein</fullName>
    </submittedName>
</protein>
<evidence type="ECO:0000313" key="1">
    <source>
        <dbReference type="EMBL" id="KXB75909.1"/>
    </source>
</evidence>
<gene>
    <name evidence="1" type="ORF">HMPREF3185_01251</name>
</gene>
<proteinExistence type="predicted"/>
<name>A0A134B7J4_9PORP</name>
<dbReference type="PATRIC" id="fig|322095.3.peg.1235"/>
<organism evidence="1 2">
    <name type="scientific">Porphyromonas somerae</name>
    <dbReference type="NCBI Taxonomy" id="322095"/>
    <lineage>
        <taxon>Bacteria</taxon>
        <taxon>Pseudomonadati</taxon>
        <taxon>Bacteroidota</taxon>
        <taxon>Bacteroidia</taxon>
        <taxon>Bacteroidales</taxon>
        <taxon>Porphyromonadaceae</taxon>
        <taxon>Porphyromonas</taxon>
    </lineage>
</organism>
<keyword evidence="2" id="KW-1185">Reference proteome</keyword>
<dbReference type="STRING" id="322095.HMPREF3185_01251"/>